<evidence type="ECO:0008006" key="3">
    <source>
        <dbReference type="Google" id="ProtNLM"/>
    </source>
</evidence>
<dbReference type="AlphaFoldDB" id="A0A841H4J6"/>
<evidence type="ECO:0000313" key="2">
    <source>
        <dbReference type="Proteomes" id="UP000582837"/>
    </source>
</evidence>
<reference evidence="1 2" key="1">
    <citation type="submission" date="2020-08" db="EMBL/GenBank/DDBJ databases">
        <title>Genomic Encyclopedia of Type Strains, Phase IV (KMG-IV): sequencing the most valuable type-strain genomes for metagenomic binning, comparative biology and taxonomic classification.</title>
        <authorList>
            <person name="Goeker M."/>
        </authorList>
    </citation>
    <scope>NUCLEOTIDE SEQUENCE [LARGE SCALE GENOMIC DNA]</scope>
    <source>
        <strain evidence="1 2">DSM 29007</strain>
    </source>
</reference>
<dbReference type="Proteomes" id="UP000582837">
    <property type="component" value="Unassembled WGS sequence"/>
</dbReference>
<accession>A0A841H4J6</accession>
<comment type="caution">
    <text evidence="1">The sequence shown here is derived from an EMBL/GenBank/DDBJ whole genome shotgun (WGS) entry which is preliminary data.</text>
</comment>
<dbReference type="RefSeq" id="WP_170040024.1">
    <property type="nucleotide sequence ID" value="NZ_JABDTL010000002.1"/>
</dbReference>
<gene>
    <name evidence="1" type="ORF">HNQ61_004653</name>
</gene>
<keyword evidence="2" id="KW-1185">Reference proteome</keyword>
<sequence length="145" mass="15699">MRAFITGATRLGTGWAMRAGFGRVIVGLLLLSGCASPHARNGKEITRTTKEFLRAAARGDTLTLRGLSQGDQPRRFAGLHGSRRALLLDAANGLKLRGLYPGKRDSRMLAFFSFTSDGAVEKLSVSVRPVAESWVVTSVFLDSEF</sequence>
<organism evidence="1 2">
    <name type="scientific">Longimicrobium terrae</name>
    <dbReference type="NCBI Taxonomy" id="1639882"/>
    <lineage>
        <taxon>Bacteria</taxon>
        <taxon>Pseudomonadati</taxon>
        <taxon>Gemmatimonadota</taxon>
        <taxon>Longimicrobiia</taxon>
        <taxon>Longimicrobiales</taxon>
        <taxon>Longimicrobiaceae</taxon>
        <taxon>Longimicrobium</taxon>
    </lineage>
</organism>
<name>A0A841H4J6_9BACT</name>
<proteinExistence type="predicted"/>
<protein>
    <recommendedName>
        <fullName evidence="3">Lipoprotein</fullName>
    </recommendedName>
</protein>
<evidence type="ECO:0000313" key="1">
    <source>
        <dbReference type="EMBL" id="MBB6072987.1"/>
    </source>
</evidence>
<dbReference type="EMBL" id="JACHIA010000020">
    <property type="protein sequence ID" value="MBB6072987.1"/>
    <property type="molecule type" value="Genomic_DNA"/>
</dbReference>
<dbReference type="PROSITE" id="PS51257">
    <property type="entry name" value="PROKAR_LIPOPROTEIN"/>
    <property type="match status" value="1"/>
</dbReference>